<reference evidence="2 3" key="1">
    <citation type="submission" date="2019-01" db="EMBL/GenBank/DDBJ databases">
        <title>Novel species of Nocardioides.</title>
        <authorList>
            <person name="Liu Q."/>
            <person name="X Y.-H."/>
        </authorList>
    </citation>
    <scope>NUCLEOTIDE SEQUENCE [LARGE SCALE GENOMIC DNA]</scope>
    <source>
        <strain evidence="2 3">HLT2-9</strain>
    </source>
</reference>
<proteinExistence type="predicted"/>
<dbReference type="OrthoDB" id="5165900at2"/>
<gene>
    <name evidence="2" type="ORF">EUA94_17405</name>
</gene>
<dbReference type="EMBL" id="SDWV01000020">
    <property type="protein sequence ID" value="RYC05852.1"/>
    <property type="molecule type" value="Genomic_DNA"/>
</dbReference>
<dbReference type="AlphaFoldDB" id="A0A4Q2SK77"/>
<keyword evidence="3" id="KW-1185">Reference proteome</keyword>
<evidence type="ECO:0000259" key="1">
    <source>
        <dbReference type="Pfam" id="PF13524"/>
    </source>
</evidence>
<accession>A0A4Q2SK77</accession>
<dbReference type="Proteomes" id="UP000291101">
    <property type="component" value="Unassembled WGS sequence"/>
</dbReference>
<evidence type="ECO:0000313" key="2">
    <source>
        <dbReference type="EMBL" id="RYC05852.1"/>
    </source>
</evidence>
<comment type="caution">
    <text evidence="2">The sequence shown here is derived from an EMBL/GenBank/DDBJ whole genome shotgun (WGS) entry which is preliminary data.</text>
</comment>
<sequence>MLRVLLVSPGFHGYHSAISAALSARGHDVATHVYDDHGGLMGRAAFQVRHQLPHKLGAGSLRRLGREETERAASVVEDARPEAVLVVKGDTLGPQFWESLAGLPRVTWLYDELRRTRYSVDVLTGIGPIATYSARDHEAFASAGLDSRHLPLAYDHRLVPSPTGARTHRVSFVGARYPVRARALTHLHDHGVPVVAYGRDWSKHPVDRLRTWRIGAPSIPAERDVSRATAYDVMASSAATLNLHGDQDGFTMRTFEASGVGAVQLVDRTDIEPLYEPGAEVLTFSSQDELLELCRRVALEGSDADGIRVAARRRTLAEHTFDHRVAVLEGAWDTPRQSTS</sequence>
<feature type="domain" description="Spore protein YkvP/CgeB glycosyl transferase-like" evidence="1">
    <location>
        <begin position="182"/>
        <end position="328"/>
    </location>
</feature>
<evidence type="ECO:0000313" key="3">
    <source>
        <dbReference type="Proteomes" id="UP000291101"/>
    </source>
</evidence>
<dbReference type="Pfam" id="PF13524">
    <property type="entry name" value="Glyco_trans_1_2"/>
    <property type="match status" value="1"/>
</dbReference>
<organism evidence="2 3">
    <name type="scientific">Nocardioides zhouii</name>
    <dbReference type="NCBI Taxonomy" id="1168729"/>
    <lineage>
        <taxon>Bacteria</taxon>
        <taxon>Bacillati</taxon>
        <taxon>Actinomycetota</taxon>
        <taxon>Actinomycetes</taxon>
        <taxon>Propionibacteriales</taxon>
        <taxon>Nocardioidaceae</taxon>
        <taxon>Nocardioides</taxon>
    </lineage>
</organism>
<dbReference type="InterPro" id="IPR055259">
    <property type="entry name" value="YkvP/CgeB_Glyco_trans-like"/>
</dbReference>
<name>A0A4Q2SK77_9ACTN</name>
<protein>
    <submittedName>
        <fullName evidence="2">Spore maturation protein</fullName>
    </submittedName>
</protein>